<protein>
    <submittedName>
        <fullName evidence="2">Uncharacterized protein</fullName>
    </submittedName>
</protein>
<comment type="caution">
    <text evidence="2">The sequence shown here is derived from an EMBL/GenBank/DDBJ whole genome shotgun (WGS) entry which is preliminary data.</text>
</comment>
<dbReference type="EMBL" id="QKWP01000040">
    <property type="protein sequence ID" value="RIB29351.1"/>
    <property type="molecule type" value="Genomic_DNA"/>
</dbReference>
<proteinExistence type="predicted"/>
<accession>A0A397W5H6</accession>
<gene>
    <name evidence="2" type="ORF">C2G38_2056970</name>
</gene>
<dbReference type="AlphaFoldDB" id="A0A397W5H6"/>
<feature type="region of interest" description="Disordered" evidence="1">
    <location>
        <begin position="111"/>
        <end position="131"/>
    </location>
</feature>
<organism evidence="2 3">
    <name type="scientific">Gigaspora rosea</name>
    <dbReference type="NCBI Taxonomy" id="44941"/>
    <lineage>
        <taxon>Eukaryota</taxon>
        <taxon>Fungi</taxon>
        <taxon>Fungi incertae sedis</taxon>
        <taxon>Mucoromycota</taxon>
        <taxon>Glomeromycotina</taxon>
        <taxon>Glomeromycetes</taxon>
        <taxon>Diversisporales</taxon>
        <taxon>Gigasporaceae</taxon>
        <taxon>Gigaspora</taxon>
    </lineage>
</organism>
<keyword evidence="3" id="KW-1185">Reference proteome</keyword>
<evidence type="ECO:0000313" key="3">
    <source>
        <dbReference type="Proteomes" id="UP000266673"/>
    </source>
</evidence>
<dbReference type="Proteomes" id="UP000266673">
    <property type="component" value="Unassembled WGS sequence"/>
</dbReference>
<evidence type="ECO:0000313" key="2">
    <source>
        <dbReference type="EMBL" id="RIB29351.1"/>
    </source>
</evidence>
<reference evidence="2 3" key="1">
    <citation type="submission" date="2018-06" db="EMBL/GenBank/DDBJ databases">
        <title>Comparative genomics reveals the genomic features of Rhizophagus irregularis, R. cerebriforme, R. diaphanum and Gigaspora rosea, and their symbiotic lifestyle signature.</title>
        <authorList>
            <person name="Morin E."/>
            <person name="San Clemente H."/>
            <person name="Chen E.C.H."/>
            <person name="De La Providencia I."/>
            <person name="Hainaut M."/>
            <person name="Kuo A."/>
            <person name="Kohler A."/>
            <person name="Murat C."/>
            <person name="Tang N."/>
            <person name="Roy S."/>
            <person name="Loubradou J."/>
            <person name="Henrissat B."/>
            <person name="Grigoriev I.V."/>
            <person name="Corradi N."/>
            <person name="Roux C."/>
            <person name="Martin F.M."/>
        </authorList>
    </citation>
    <scope>NUCLEOTIDE SEQUENCE [LARGE SCALE GENOMIC DNA]</scope>
    <source>
        <strain evidence="2 3">DAOM 194757</strain>
    </source>
</reference>
<name>A0A397W5H6_9GLOM</name>
<evidence type="ECO:0000256" key="1">
    <source>
        <dbReference type="SAM" id="MobiDB-lite"/>
    </source>
</evidence>
<sequence length="194" mass="22454">MRLGTLLTMSASEKCKSFDFYAGLHQKQLEEENNIYLIPDKKLNISRLTQQLIIFARPNINNDSKIDINNSNRNSYISDVNNTEIKNYNSYINDTDNIENTNNDSYIDNDYDNWSTNNDSDNDTGGGDINDDRKEDAIDKLHWFYNDLENLLEQNNHALNSGVQKQVGLMVAFINEEERKYGFKLLLLLDVKLV</sequence>